<name>A0A2S2NKH3_SCHGA</name>
<evidence type="ECO:0000259" key="1">
    <source>
        <dbReference type="Pfam" id="PF21049"/>
    </source>
</evidence>
<protein>
    <recommendedName>
        <fullName evidence="1">Cilia- and flagella-associated protein 69 ARM repeats domain-containing protein</fullName>
    </recommendedName>
</protein>
<dbReference type="AlphaFoldDB" id="A0A2S2NKH3"/>
<dbReference type="InterPro" id="IPR048733">
    <property type="entry name" value="CFA69_ARM_dom"/>
</dbReference>
<evidence type="ECO:0000313" key="2">
    <source>
        <dbReference type="EMBL" id="MBY17691.1"/>
    </source>
</evidence>
<sequence length="307" mass="35553">MVFNMVSSMLKMYFDEDAVRNINQNIFLVLLHFIKNAIIRYNDQVELFIKARGIEYILNALTISKYPIQLVMLSTLLDLVVFKSAKCHIKKWKSTKTGKGYLELVCEIWRRELLRFNFIDDEFIFQEQRDATTAKNLASMWSPTVEFMFLFAQPKIYLLVQLVEFAGLENARLHERSGDDFDNDIEENTIRACRLVSGLQDKATVAHIYHYYSLKVGEIWNENYIVATTGNVDGVELSPVISQSADAMAIRHAYLIALITMIKSRVTELHVGKSEIELEKKLYEEIRHYNNFKAHCNDACVSRNALT</sequence>
<reference evidence="2" key="1">
    <citation type="submission" date="2018-04" db="EMBL/GenBank/DDBJ databases">
        <title>Transcriptome of Schizaphis graminum biotype I.</title>
        <authorList>
            <person name="Scully E.D."/>
            <person name="Geib S.M."/>
            <person name="Palmer N.A."/>
            <person name="Koch K."/>
            <person name="Bradshaw J."/>
            <person name="Heng-Moss T."/>
            <person name="Sarath G."/>
        </authorList>
    </citation>
    <scope>NUCLEOTIDE SEQUENCE</scope>
</reference>
<dbReference type="PANTHER" id="PTHR14716">
    <property type="entry name" value="CILIA- AND FLAGELLA-ASSOCIATED PROTEIN 69"/>
    <property type="match status" value="1"/>
</dbReference>
<dbReference type="Pfam" id="PF21049">
    <property type="entry name" value="CFA69_ARM_rpt"/>
    <property type="match status" value="1"/>
</dbReference>
<accession>A0A2S2NKH3</accession>
<dbReference type="EMBL" id="GGMR01005072">
    <property type="protein sequence ID" value="MBY17691.1"/>
    <property type="molecule type" value="Transcribed_RNA"/>
</dbReference>
<dbReference type="InterPro" id="IPR048732">
    <property type="entry name" value="CFA69"/>
</dbReference>
<organism evidence="2">
    <name type="scientific">Schizaphis graminum</name>
    <name type="common">Green bug aphid</name>
    <dbReference type="NCBI Taxonomy" id="13262"/>
    <lineage>
        <taxon>Eukaryota</taxon>
        <taxon>Metazoa</taxon>
        <taxon>Ecdysozoa</taxon>
        <taxon>Arthropoda</taxon>
        <taxon>Hexapoda</taxon>
        <taxon>Insecta</taxon>
        <taxon>Pterygota</taxon>
        <taxon>Neoptera</taxon>
        <taxon>Paraneoptera</taxon>
        <taxon>Hemiptera</taxon>
        <taxon>Sternorrhyncha</taxon>
        <taxon>Aphidomorpha</taxon>
        <taxon>Aphidoidea</taxon>
        <taxon>Aphididae</taxon>
        <taxon>Aphidini</taxon>
        <taxon>Schizaphis</taxon>
    </lineage>
</organism>
<dbReference type="PANTHER" id="PTHR14716:SF0">
    <property type="entry name" value="CILIA- AND FLAGELLA-ASSOCIATED PROTEIN 69"/>
    <property type="match status" value="1"/>
</dbReference>
<proteinExistence type="predicted"/>
<gene>
    <name evidence="2" type="ORF">g.80100</name>
</gene>
<feature type="domain" description="Cilia- and flagella-associated protein 69 ARM repeats" evidence="1">
    <location>
        <begin position="33"/>
        <end position="113"/>
    </location>
</feature>